<feature type="transmembrane region" description="Helical" evidence="1">
    <location>
        <begin position="273"/>
        <end position="295"/>
    </location>
</feature>
<sequence>MPAGPAYATRSVIVLFILALAIAPALGQSLLDMTLPSSFIINGTKARDSANNVVDIWGPVEIFKVGNNAYVSVPTNSPAGARLAFFQDTSTGALFRNNTLMLAINGTSGPAASMALMTGDLTSDGTRFYGQVTDVELDTVALADGDAAAGAVLYLNVWPDRPTYHISISNNGTIKKAVSDEATKSGQTGKVKLMLDVNGESISYIIVRMKAPYAGDNVSAYRYGDGGVTRLACKAIRSNESVIYETISSGDGTFAFVGPFQEAPAPGPGTTDVLIFMGAVAALQLGLVRAAIAVIRKTSQG</sequence>
<name>D1YW84_METPS</name>
<reference evidence="3" key="3">
    <citation type="journal article" date="2011" name="PLoS ONE">
        <title>Genome sequence of a mesophilic hydrogenotrophic methanogen Methanocella paludicola, the first cultivated representative of the order Methanocellales.</title>
        <authorList>
            <person name="Sakai S."/>
            <person name="Takaki Y."/>
            <person name="Shimamura S."/>
            <person name="Sekine M."/>
            <person name="Tajima T."/>
            <person name="Kosugi H."/>
            <person name="Ichikawa N."/>
            <person name="Tasumi E."/>
            <person name="Hiraki A.T."/>
            <person name="Shimizu A."/>
            <person name="Kato Y."/>
            <person name="Nishiko R."/>
            <person name="Mori K."/>
            <person name="Fujita N."/>
            <person name="Imachi H."/>
            <person name="Takai K."/>
        </authorList>
    </citation>
    <scope>NUCLEOTIDE SEQUENCE [LARGE SCALE GENOMIC DNA]</scope>
    <source>
        <strain evidence="3">DSM 17711 / JCM 13418 / NBRC 101707 / SANAE</strain>
    </source>
</reference>
<dbReference type="eggNOG" id="arCOG12564">
    <property type="taxonomic scope" value="Archaea"/>
</dbReference>
<organism evidence="2 3">
    <name type="scientific">Methanocella paludicola (strain DSM 17711 / JCM 13418 / NBRC 101707 / SANAE)</name>
    <dbReference type="NCBI Taxonomy" id="304371"/>
    <lineage>
        <taxon>Archaea</taxon>
        <taxon>Methanobacteriati</taxon>
        <taxon>Methanobacteriota</taxon>
        <taxon>Stenosarchaea group</taxon>
        <taxon>Methanomicrobia</taxon>
        <taxon>Methanocellales</taxon>
        <taxon>Methanocellaceae</taxon>
        <taxon>Methanocella</taxon>
    </lineage>
</organism>
<dbReference type="InParanoid" id="D1YW84"/>
<proteinExistence type="predicted"/>
<dbReference type="AlphaFoldDB" id="D1YW84"/>
<dbReference type="EMBL" id="AP011532">
    <property type="protein sequence ID" value="BAI60706.1"/>
    <property type="molecule type" value="Genomic_DNA"/>
</dbReference>
<keyword evidence="1" id="KW-1133">Transmembrane helix</keyword>
<gene>
    <name evidence="2" type="ordered locus">MCP_0634</name>
</gene>
<accession>D1YW84</accession>
<reference evidence="2 3" key="1">
    <citation type="journal article" date="2007" name="Appl. Environ. Microbiol.">
        <title>Isolation of key methanogens for global methane emission from rice paddy fields: a novel isolate affiliated with the clone cluster rice cluster I.</title>
        <authorList>
            <person name="Sakai S."/>
            <person name="Imachi H."/>
            <person name="Sekiguchi Y."/>
            <person name="Ohashi A."/>
            <person name="Harada H."/>
            <person name="Kamagata Y."/>
        </authorList>
    </citation>
    <scope>NUCLEOTIDE SEQUENCE [LARGE SCALE GENOMIC DNA]</scope>
    <source>
        <strain evidence="3">DSM 17711 / JCM 13418 / NBRC 101707 / SANAE</strain>
    </source>
</reference>
<protein>
    <submittedName>
        <fullName evidence="2">Uncharacterized protein</fullName>
    </submittedName>
</protein>
<dbReference type="Proteomes" id="UP000001882">
    <property type="component" value="Chromosome"/>
</dbReference>
<reference evidence="2 3" key="2">
    <citation type="journal article" date="2008" name="Int. J. Syst. Evol. Microbiol.">
        <title>Methanocella paludicola gen. nov., sp. nov., a methane-producing archaeon, the first isolate of the lineage 'Rice Cluster I', and proposal of the new archaeal order Methanocellales ord. nov.</title>
        <authorList>
            <person name="Sakai S."/>
            <person name="Imachi H."/>
            <person name="Hanada S."/>
            <person name="Ohashi A."/>
            <person name="Harada H."/>
            <person name="Kamagata Y."/>
        </authorList>
    </citation>
    <scope>NUCLEOTIDE SEQUENCE [LARGE SCALE GENOMIC DNA]</scope>
    <source>
        <strain evidence="3">DSM 17711 / JCM 13418 / NBRC 101707 / SANAE</strain>
    </source>
</reference>
<keyword evidence="1" id="KW-0812">Transmembrane</keyword>
<evidence type="ECO:0000256" key="1">
    <source>
        <dbReference type="SAM" id="Phobius"/>
    </source>
</evidence>
<keyword evidence="1" id="KW-0472">Membrane</keyword>
<evidence type="ECO:0000313" key="3">
    <source>
        <dbReference type="Proteomes" id="UP000001882"/>
    </source>
</evidence>
<dbReference type="KEGG" id="mpd:MCP_0634"/>
<evidence type="ECO:0000313" key="2">
    <source>
        <dbReference type="EMBL" id="BAI60706.1"/>
    </source>
</evidence>
<keyword evidence="3" id="KW-1185">Reference proteome</keyword>